<dbReference type="AlphaFoldDB" id="A0A6V7XB94"/>
<proteinExistence type="predicted"/>
<name>A0A6V7XB94_MELEN</name>
<gene>
    <name evidence="1" type="ORF">MENT_LOCUS49738</name>
</gene>
<evidence type="ECO:0000313" key="2">
    <source>
        <dbReference type="Proteomes" id="UP000580250"/>
    </source>
</evidence>
<accession>A0A6V7XB94</accession>
<organism evidence="1 2">
    <name type="scientific">Meloidogyne enterolobii</name>
    <name type="common">Root-knot nematode worm</name>
    <name type="synonym">Meloidogyne mayaguensis</name>
    <dbReference type="NCBI Taxonomy" id="390850"/>
    <lineage>
        <taxon>Eukaryota</taxon>
        <taxon>Metazoa</taxon>
        <taxon>Ecdysozoa</taxon>
        <taxon>Nematoda</taxon>
        <taxon>Chromadorea</taxon>
        <taxon>Rhabditida</taxon>
        <taxon>Tylenchina</taxon>
        <taxon>Tylenchomorpha</taxon>
        <taxon>Tylenchoidea</taxon>
        <taxon>Meloidogynidae</taxon>
        <taxon>Meloidogyninae</taxon>
        <taxon>Meloidogyne</taxon>
    </lineage>
</organism>
<dbReference type="EMBL" id="CAJEWN010001333">
    <property type="protein sequence ID" value="CAD2196564.1"/>
    <property type="molecule type" value="Genomic_DNA"/>
</dbReference>
<sequence length="251" mass="27714">MNSNVGLSTKDATTSSASAQINVGNEEVTIAVVDKMLLMGKVGTNQARFTDLEKVHGDTIRLEEGINRSLRAINRKINLNANNLTNLADEVNVGFATLGSQIEGCVTRLNGVGTERTHSKSLSPIRCSPKNKSTPKVNLNEKIFEQPQISFSSAIEASANNNLDIDDDEQGDDHTLNMLSNEGIPSLEVFSDDNIVALDKWSKKFMERIKVYGARLSEEEKLNRLSIFLDDTPKQIFEELSPQSEPLVNRH</sequence>
<dbReference type="Proteomes" id="UP000580250">
    <property type="component" value="Unassembled WGS sequence"/>
</dbReference>
<comment type="caution">
    <text evidence="1">The sequence shown here is derived from an EMBL/GenBank/DDBJ whole genome shotgun (WGS) entry which is preliminary data.</text>
</comment>
<reference evidence="1 2" key="1">
    <citation type="submission" date="2020-08" db="EMBL/GenBank/DDBJ databases">
        <authorList>
            <person name="Koutsovoulos G."/>
            <person name="Danchin GJ E."/>
        </authorList>
    </citation>
    <scope>NUCLEOTIDE SEQUENCE [LARGE SCALE GENOMIC DNA]</scope>
</reference>
<protein>
    <submittedName>
        <fullName evidence="1">Uncharacterized protein</fullName>
    </submittedName>
</protein>
<evidence type="ECO:0000313" key="1">
    <source>
        <dbReference type="EMBL" id="CAD2196564.1"/>
    </source>
</evidence>